<feature type="domain" description="Phospholipid/glycerol acyltransferase" evidence="8">
    <location>
        <begin position="345"/>
        <end position="446"/>
    </location>
</feature>
<dbReference type="GO" id="GO:0010143">
    <property type="term" value="P:cutin biosynthetic process"/>
    <property type="evidence" value="ECO:0007669"/>
    <property type="project" value="TreeGrafter"/>
</dbReference>
<evidence type="ECO:0000256" key="5">
    <source>
        <dbReference type="ARBA" id="ARBA00022989"/>
    </source>
</evidence>
<evidence type="ECO:0000256" key="2">
    <source>
        <dbReference type="ARBA" id="ARBA00007937"/>
    </source>
</evidence>
<dbReference type="InterPro" id="IPR056462">
    <property type="entry name" value="HAD_RAM2/GPAT1-8"/>
</dbReference>
<dbReference type="GO" id="GO:0016020">
    <property type="term" value="C:membrane"/>
    <property type="evidence" value="ECO:0007669"/>
    <property type="project" value="UniProtKB-SubCell"/>
</dbReference>
<keyword evidence="3" id="KW-0808">Transferase</keyword>
<dbReference type="EMBL" id="JAMRDG010000002">
    <property type="protein sequence ID" value="KAJ3685034.1"/>
    <property type="molecule type" value="Genomic_DNA"/>
</dbReference>
<dbReference type="CDD" id="cd06551">
    <property type="entry name" value="LPLAT"/>
    <property type="match status" value="1"/>
</dbReference>
<dbReference type="Pfam" id="PF23270">
    <property type="entry name" value="HAD_RAM2_N"/>
    <property type="match status" value="1"/>
</dbReference>
<comment type="caution">
    <text evidence="9">The sequence shown here is derived from an EMBL/GenBank/DDBJ whole genome shotgun (WGS) entry which is preliminary data.</text>
</comment>
<dbReference type="PANTHER" id="PTHR15486:SF0">
    <property type="entry name" value="GLYCEROL-3-PHOSPHATE ACYLTRANSFERASE 1"/>
    <property type="match status" value="1"/>
</dbReference>
<feature type="transmembrane region" description="Helical" evidence="7">
    <location>
        <begin position="83"/>
        <end position="111"/>
    </location>
</feature>
<evidence type="ECO:0000256" key="4">
    <source>
        <dbReference type="ARBA" id="ARBA00022692"/>
    </source>
</evidence>
<evidence type="ECO:0000256" key="6">
    <source>
        <dbReference type="ARBA" id="ARBA00023136"/>
    </source>
</evidence>
<keyword evidence="6 7" id="KW-0472">Membrane</keyword>
<keyword evidence="10" id="KW-1185">Reference proteome</keyword>
<evidence type="ECO:0000256" key="1">
    <source>
        <dbReference type="ARBA" id="ARBA00004141"/>
    </source>
</evidence>
<evidence type="ECO:0000259" key="8">
    <source>
        <dbReference type="SMART" id="SM00563"/>
    </source>
</evidence>
<reference evidence="9 10" key="1">
    <citation type="journal article" date="2022" name="Cell">
        <title>Repeat-based holocentromeres influence genome architecture and karyotype evolution.</title>
        <authorList>
            <person name="Hofstatter P.G."/>
            <person name="Thangavel G."/>
            <person name="Lux T."/>
            <person name="Neumann P."/>
            <person name="Vondrak T."/>
            <person name="Novak P."/>
            <person name="Zhang M."/>
            <person name="Costa L."/>
            <person name="Castellani M."/>
            <person name="Scott A."/>
            <person name="Toegelov H."/>
            <person name="Fuchs J."/>
            <person name="Mata-Sucre Y."/>
            <person name="Dias Y."/>
            <person name="Vanzela A.L.L."/>
            <person name="Huettel B."/>
            <person name="Almeida C.C.S."/>
            <person name="Simkova H."/>
            <person name="Souza G."/>
            <person name="Pedrosa-Harand A."/>
            <person name="Macas J."/>
            <person name="Mayer K.F.X."/>
            <person name="Houben A."/>
            <person name="Marques A."/>
        </authorList>
    </citation>
    <scope>NUCLEOTIDE SEQUENCE [LARGE SCALE GENOMIC DNA]</scope>
    <source>
        <strain evidence="9">RhyTen1mFocal</strain>
    </source>
</reference>
<proteinExistence type="inferred from homology"/>
<name>A0AAD5WB00_9POAL</name>
<organism evidence="9 10">
    <name type="scientific">Rhynchospora tenuis</name>
    <dbReference type="NCBI Taxonomy" id="198213"/>
    <lineage>
        <taxon>Eukaryota</taxon>
        <taxon>Viridiplantae</taxon>
        <taxon>Streptophyta</taxon>
        <taxon>Embryophyta</taxon>
        <taxon>Tracheophyta</taxon>
        <taxon>Spermatophyta</taxon>
        <taxon>Magnoliopsida</taxon>
        <taxon>Liliopsida</taxon>
        <taxon>Poales</taxon>
        <taxon>Cyperaceae</taxon>
        <taxon>Cyperoideae</taxon>
        <taxon>Rhynchosporeae</taxon>
        <taxon>Rhynchospora</taxon>
    </lineage>
</organism>
<evidence type="ECO:0000313" key="10">
    <source>
        <dbReference type="Proteomes" id="UP001210211"/>
    </source>
</evidence>
<dbReference type="Pfam" id="PF01553">
    <property type="entry name" value="Acyltransferase"/>
    <property type="match status" value="1"/>
</dbReference>
<keyword evidence="5 7" id="KW-1133">Transmembrane helix</keyword>
<dbReference type="SUPFAM" id="SSF69593">
    <property type="entry name" value="Glycerol-3-phosphate (1)-acyltransferase"/>
    <property type="match status" value="1"/>
</dbReference>
<dbReference type="AlphaFoldDB" id="A0AAD5WB00"/>
<gene>
    <name evidence="9" type="ORF">LUZ61_014198</name>
</gene>
<dbReference type="SMART" id="SM00563">
    <property type="entry name" value="PlsC"/>
    <property type="match status" value="1"/>
</dbReference>
<dbReference type="GO" id="GO:0016791">
    <property type="term" value="F:phosphatase activity"/>
    <property type="evidence" value="ECO:0007669"/>
    <property type="project" value="TreeGrafter"/>
</dbReference>
<keyword evidence="4 7" id="KW-0812">Transmembrane</keyword>
<protein>
    <recommendedName>
        <fullName evidence="8">Phospholipid/glycerol acyltransferase domain-containing protein</fullName>
    </recommendedName>
</protein>
<feature type="transmembrane region" description="Helical" evidence="7">
    <location>
        <begin position="291"/>
        <end position="314"/>
    </location>
</feature>
<dbReference type="InterPro" id="IPR002123">
    <property type="entry name" value="Plipid/glycerol_acylTrfase"/>
</dbReference>
<dbReference type="GO" id="GO:0090447">
    <property type="term" value="F:glycerol-3-phosphate 2-O-acyltransferase activity"/>
    <property type="evidence" value="ECO:0007669"/>
    <property type="project" value="TreeGrafter"/>
</dbReference>
<comment type="similarity">
    <text evidence="2">Belongs to the GPAT/DAPAT family.</text>
</comment>
<dbReference type="PANTHER" id="PTHR15486">
    <property type="entry name" value="ANCIENT UBIQUITOUS PROTEIN"/>
    <property type="match status" value="1"/>
</dbReference>
<evidence type="ECO:0000256" key="7">
    <source>
        <dbReference type="SAM" id="Phobius"/>
    </source>
</evidence>
<comment type="subcellular location">
    <subcellularLocation>
        <location evidence="1">Membrane</location>
        <topology evidence="1">Multi-pass membrane protein</topology>
    </subcellularLocation>
</comment>
<accession>A0AAD5WB00</accession>
<dbReference type="Proteomes" id="UP001210211">
    <property type="component" value="Unassembled WGS sequence"/>
</dbReference>
<evidence type="ECO:0000256" key="3">
    <source>
        <dbReference type="ARBA" id="ARBA00022679"/>
    </source>
</evidence>
<evidence type="ECO:0000313" key="9">
    <source>
        <dbReference type="EMBL" id="KAJ3685034.1"/>
    </source>
</evidence>
<sequence>MVLPPVFFKIAARWHFTCFLAARKIKTFGFHHKNNNTTTSSRAHHTPILHTDVSKCPLEGRENQTLVCDFDGTLLRPTSLFPFFMLVAFEGGGILRALMLLLLSPVIFLLGSNREVALRLMIFISFFGLRKKDVNLVARAVLPKFYLENLHRQAYEVFASCGRKVVLTRMPRVMVERFLKEYCGVETVYGVELEMMNGGDYFTGFVSCSGLVAKQSALKDLFGEVKADLGLLCSSSSRDNLLIPYCKETYVVSKSTGSNSNKLPRDKYPKPLIFHDGRLAFLPTPLASLSLFLFLPMGIVLALLRLIIGLILPFKMSFLTAALSGVHFRVNGLENLSNEKPKKSVLYVCTHRTLIDPILLSTAVQKPVPAVTYSLSLFSEFLAPMKTVRLTRDRQHDAAMMKALLSEGDLAVCPEGTTCREPYLLRFSPLFAEMTDEIMPVAVDVKVGMFYGTTASGLKWLDPLLLVMNPTPYYRVELLGRLEKDLTCAGGWSAAEVANRVQRQLGDVLGFECTGLTRKDKYMMLAENDGVVSVDHQNIGIGIKHGCKR</sequence>